<comment type="caution">
    <text evidence="1">The sequence shown here is derived from an EMBL/GenBank/DDBJ whole genome shotgun (WGS) entry which is preliminary data.</text>
</comment>
<dbReference type="AlphaFoldDB" id="A0A1Z8AXB7"/>
<sequence>MFKKLEKLLGKPMKYYENLMSSRKEIAQITAAQKQLILEQLEPLTLDAYRFNSLPVVAEEYISNFIEVPKNKKEQALPCKGVFERNDQLAFLFIDDEKAIKNASNYQLILKKQLSENRLKNIKTQEGTLVQSLPIWEEIIHRFPKVHKLVVATHEEHPWTLYKETAKEIEQTSSYKMMLGGYPKWHFHQLDFRKLKPLEFILEYRIEEKDFSIYFFKDPETNEVVSFEQKD</sequence>
<gene>
    <name evidence="1" type="ORF">A9Q93_07185</name>
</gene>
<protein>
    <submittedName>
        <fullName evidence="1">Uncharacterized protein</fullName>
    </submittedName>
</protein>
<evidence type="ECO:0000313" key="2">
    <source>
        <dbReference type="Proteomes" id="UP000196102"/>
    </source>
</evidence>
<reference evidence="2" key="1">
    <citation type="journal article" date="2017" name="Proc. Natl. Acad. Sci. U.S.A.">
        <title>Simulation of Deepwater Horizon oil plume reveals substrate specialization within a complex community of hydrocarbon-degraders.</title>
        <authorList>
            <person name="Hu P."/>
            <person name="Dubinsky E.A."/>
            <person name="Probst A.J."/>
            <person name="Wang J."/>
            <person name="Sieber C.M.K."/>
            <person name="Tom L.M."/>
            <person name="Gardinali P."/>
            <person name="Banfield J.F."/>
            <person name="Atlas R.M."/>
            <person name="Andersen G.L."/>
        </authorList>
    </citation>
    <scope>NUCLEOTIDE SEQUENCE [LARGE SCALE GENOMIC DNA]</scope>
</reference>
<dbReference type="RefSeq" id="WP_303686732.1">
    <property type="nucleotide sequence ID" value="NZ_CAJXYO010000028.1"/>
</dbReference>
<proteinExistence type="predicted"/>
<accession>A0A1Z8AXB7</accession>
<dbReference type="EMBL" id="MAAX01000111">
    <property type="protein sequence ID" value="OUS14974.1"/>
    <property type="molecule type" value="Genomic_DNA"/>
</dbReference>
<evidence type="ECO:0000313" key="1">
    <source>
        <dbReference type="EMBL" id="OUS14974.1"/>
    </source>
</evidence>
<organism evidence="1 2">
    <name type="scientific">Nonlabens dokdonensis</name>
    <dbReference type="NCBI Taxonomy" id="328515"/>
    <lineage>
        <taxon>Bacteria</taxon>
        <taxon>Pseudomonadati</taxon>
        <taxon>Bacteroidota</taxon>
        <taxon>Flavobacteriia</taxon>
        <taxon>Flavobacteriales</taxon>
        <taxon>Flavobacteriaceae</taxon>
        <taxon>Nonlabens</taxon>
    </lineage>
</organism>
<dbReference type="Proteomes" id="UP000196102">
    <property type="component" value="Unassembled WGS sequence"/>
</dbReference>
<name>A0A1Z8AXB7_9FLAO</name>